<dbReference type="Proteomes" id="UP000006559">
    <property type="component" value="Chromosome"/>
</dbReference>
<name>Q1WRW3_LIGS1</name>
<dbReference type="AlphaFoldDB" id="Q1WRW3"/>
<dbReference type="KEGG" id="lsl:LSL_1562"/>
<reference evidence="1 2" key="1">
    <citation type="journal article" date="2006" name="Proc. Natl. Acad. Sci. U.S.A.">
        <title>Multireplicon genome architecture of Lactobacillus salivarius.</title>
        <authorList>
            <person name="Claesson M.J."/>
            <person name="Li Y."/>
            <person name="Leahy S."/>
            <person name="Canchaya C."/>
            <person name="van Pijkeren J.P."/>
            <person name="Cerdeno-Tarraga A.M."/>
            <person name="Parkhill J."/>
            <person name="Flynn S."/>
            <person name="O'Sullivan G.C."/>
            <person name="Collins J.K."/>
            <person name="Higgins D."/>
            <person name="Shanahan F."/>
            <person name="Fitzgerald G.F."/>
            <person name="van Sinderen D."/>
            <person name="O'Toole P.W."/>
        </authorList>
    </citation>
    <scope>NUCLEOTIDE SEQUENCE [LARGE SCALE GENOMIC DNA]</scope>
    <source>
        <strain evidence="1 2">UCC118</strain>
    </source>
</reference>
<organism evidence="1 2">
    <name type="scientific">Ligilactobacillus salivarius (strain UCC118)</name>
    <name type="common">Lactobacillus salivarius</name>
    <dbReference type="NCBI Taxonomy" id="362948"/>
    <lineage>
        <taxon>Bacteria</taxon>
        <taxon>Bacillati</taxon>
        <taxon>Bacillota</taxon>
        <taxon>Bacilli</taxon>
        <taxon>Lactobacillales</taxon>
        <taxon>Lactobacillaceae</taxon>
        <taxon>Ligilactobacillus</taxon>
    </lineage>
</organism>
<evidence type="ECO:0000313" key="2">
    <source>
        <dbReference type="Proteomes" id="UP000006559"/>
    </source>
</evidence>
<evidence type="ECO:0000313" key="1">
    <source>
        <dbReference type="EMBL" id="ABE00366.1"/>
    </source>
</evidence>
<dbReference type="PATRIC" id="fig|362948.14.peg.1657"/>
<gene>
    <name evidence="1" type="ordered locus">LSL_1562</name>
</gene>
<sequence>MTKNQKNLVVFYLKSNPNPQILKWIKEKFGEENVINLGAEK</sequence>
<protein>
    <submittedName>
        <fullName evidence="1">Uncharacterized protein</fullName>
    </submittedName>
</protein>
<dbReference type="HOGENOM" id="CLU_3272055_0_0_9"/>
<proteinExistence type="predicted"/>
<keyword evidence="2" id="KW-1185">Reference proteome</keyword>
<accession>Q1WRW3</accession>
<dbReference type="EMBL" id="CP000233">
    <property type="protein sequence ID" value="ABE00366.1"/>
    <property type="molecule type" value="Genomic_DNA"/>
</dbReference>